<keyword evidence="3" id="KW-1185">Reference proteome</keyword>
<accession>A0A7D5GVJ2</accession>
<dbReference type="PROSITE" id="PS51318">
    <property type="entry name" value="TAT"/>
    <property type="match status" value="1"/>
</dbReference>
<reference evidence="2 3" key="1">
    <citation type="submission" date="2020-07" db="EMBL/GenBank/DDBJ databases">
        <title>Gai3-2, isolated from salt lake.</title>
        <authorList>
            <person name="Cui H."/>
            <person name="Shi X."/>
        </authorList>
    </citation>
    <scope>NUCLEOTIDE SEQUENCE [LARGE SCALE GENOMIC DNA]</scope>
    <source>
        <strain evidence="2 3">Gai3-2</strain>
    </source>
</reference>
<gene>
    <name evidence="2" type="ORF">HUG10_00830</name>
</gene>
<evidence type="ECO:0000313" key="2">
    <source>
        <dbReference type="EMBL" id="QLG26169.1"/>
    </source>
</evidence>
<dbReference type="RefSeq" id="WP_179167744.1">
    <property type="nucleotide sequence ID" value="NZ_CP058529.1"/>
</dbReference>
<dbReference type="KEGG" id="halg:HUG10_00830"/>
<protein>
    <submittedName>
        <fullName evidence="2">Gluconate 2-dehydrogenase subunit 3 family protein</fullName>
    </submittedName>
</protein>
<dbReference type="EMBL" id="CP058529">
    <property type="protein sequence ID" value="QLG26169.1"/>
    <property type="molecule type" value="Genomic_DNA"/>
</dbReference>
<name>A0A7D5GVJ2_9EURY</name>
<dbReference type="InterPro" id="IPR027056">
    <property type="entry name" value="Gluconate_2DH_su3"/>
</dbReference>
<evidence type="ECO:0000256" key="1">
    <source>
        <dbReference type="SAM" id="MobiDB-lite"/>
    </source>
</evidence>
<organism evidence="2 3">
    <name type="scientific">Halorarum halophilum</name>
    <dbReference type="NCBI Taxonomy" id="2743090"/>
    <lineage>
        <taxon>Archaea</taxon>
        <taxon>Methanobacteriati</taxon>
        <taxon>Methanobacteriota</taxon>
        <taxon>Stenosarchaea group</taxon>
        <taxon>Halobacteria</taxon>
        <taxon>Halobacteriales</taxon>
        <taxon>Haloferacaceae</taxon>
        <taxon>Halorarum</taxon>
    </lineage>
</organism>
<dbReference type="Pfam" id="PF13618">
    <property type="entry name" value="Gluconate_2-dh3"/>
    <property type="match status" value="1"/>
</dbReference>
<feature type="region of interest" description="Disordered" evidence="1">
    <location>
        <begin position="159"/>
        <end position="194"/>
    </location>
</feature>
<dbReference type="Proteomes" id="UP000509750">
    <property type="component" value="Chromosome"/>
</dbReference>
<dbReference type="InterPro" id="IPR006311">
    <property type="entry name" value="TAT_signal"/>
</dbReference>
<sequence>MELSRRDALAALAAGGAGVAGGCATLRWGEGDRDDRGFTTAERETLVAVARTVFPSAVSGVPEFVETYSVGRLRDRPAYRDGVADAVAALDEYAEAWSDARFVDLDPEARDALLREMDVDAADPVPDGDDPERVRHYLVNELLYALYTTPTGGQLVGVENPQGFPGGITSYRQPPEDGEGGDGGTGTRDGVEDE</sequence>
<dbReference type="AlphaFoldDB" id="A0A7D5GVJ2"/>
<dbReference type="GeneID" id="56027333"/>
<dbReference type="PROSITE" id="PS51257">
    <property type="entry name" value="PROKAR_LIPOPROTEIN"/>
    <property type="match status" value="1"/>
</dbReference>
<dbReference type="OrthoDB" id="198474at2157"/>
<proteinExistence type="predicted"/>
<evidence type="ECO:0000313" key="3">
    <source>
        <dbReference type="Proteomes" id="UP000509750"/>
    </source>
</evidence>